<dbReference type="OrthoDB" id="7555213at2759"/>
<dbReference type="EMBL" id="GL440333">
    <property type="protein sequence ID" value="EFN66013.1"/>
    <property type="molecule type" value="Genomic_DNA"/>
</dbReference>
<feature type="non-terminal residue" evidence="1">
    <location>
        <position position="134"/>
    </location>
</feature>
<evidence type="ECO:0000313" key="1">
    <source>
        <dbReference type="EMBL" id="EFN66013.1"/>
    </source>
</evidence>
<proteinExistence type="predicted"/>
<reference evidence="1 2" key="1">
    <citation type="journal article" date="2010" name="Science">
        <title>Genomic comparison of the ants Camponotus floridanus and Harpegnathos saltator.</title>
        <authorList>
            <person name="Bonasio R."/>
            <person name="Zhang G."/>
            <person name="Ye C."/>
            <person name="Mutti N.S."/>
            <person name="Fang X."/>
            <person name="Qin N."/>
            <person name="Donahue G."/>
            <person name="Yang P."/>
            <person name="Li Q."/>
            <person name="Li C."/>
            <person name="Zhang P."/>
            <person name="Huang Z."/>
            <person name="Berger S.L."/>
            <person name="Reinberg D."/>
            <person name="Wang J."/>
            <person name="Liebig J."/>
        </authorList>
    </citation>
    <scope>NUCLEOTIDE SEQUENCE [LARGE SCALE GENOMIC DNA]</scope>
    <source>
        <strain evidence="2">C129</strain>
    </source>
</reference>
<feature type="non-terminal residue" evidence="1">
    <location>
        <position position="1"/>
    </location>
</feature>
<dbReference type="Proteomes" id="UP000000311">
    <property type="component" value="Unassembled WGS sequence"/>
</dbReference>
<name>E2AKM6_CAMFO</name>
<dbReference type="AlphaFoldDB" id="E2AKM6"/>
<accession>E2AKM6</accession>
<protein>
    <submittedName>
        <fullName evidence="1">Uncharacterized protein</fullName>
    </submittedName>
</protein>
<dbReference type="OMA" id="EICPARN"/>
<organism evidence="2">
    <name type="scientific">Camponotus floridanus</name>
    <name type="common">Florida carpenter ant</name>
    <dbReference type="NCBI Taxonomy" id="104421"/>
    <lineage>
        <taxon>Eukaryota</taxon>
        <taxon>Metazoa</taxon>
        <taxon>Ecdysozoa</taxon>
        <taxon>Arthropoda</taxon>
        <taxon>Hexapoda</taxon>
        <taxon>Insecta</taxon>
        <taxon>Pterygota</taxon>
        <taxon>Neoptera</taxon>
        <taxon>Endopterygota</taxon>
        <taxon>Hymenoptera</taxon>
        <taxon>Apocrita</taxon>
        <taxon>Aculeata</taxon>
        <taxon>Formicoidea</taxon>
        <taxon>Formicidae</taxon>
        <taxon>Formicinae</taxon>
        <taxon>Camponotus</taxon>
    </lineage>
</organism>
<sequence length="134" mass="13789">KPRRIRPPKTAAVLLSADPSRGGDTPVVLGEAIAGIRSSVKLAEFGIASHKPKKAVGGGLLFEVPGEESGQKADKLAEALRLLLEPKGVKVSRPVKLVELRVAGLDDSIASEEVRQALALAGGCPAGEIAVGKI</sequence>
<gene>
    <name evidence="1" type="ORF">EAG_06960</name>
</gene>
<dbReference type="InParanoid" id="E2AKM6"/>
<keyword evidence="2" id="KW-1185">Reference proteome</keyword>
<evidence type="ECO:0000313" key="2">
    <source>
        <dbReference type="Proteomes" id="UP000000311"/>
    </source>
</evidence>